<dbReference type="Proteomes" id="UP001599756">
    <property type="component" value="Unassembled WGS sequence"/>
</dbReference>
<organism evidence="2 3">
    <name type="scientific">Streptomyces anandii</name>
    <dbReference type="NCBI Taxonomy" id="285454"/>
    <lineage>
        <taxon>Bacteria</taxon>
        <taxon>Bacillati</taxon>
        <taxon>Actinomycetota</taxon>
        <taxon>Actinomycetes</taxon>
        <taxon>Kitasatosporales</taxon>
        <taxon>Streptomycetaceae</taxon>
        <taxon>Streptomyces</taxon>
    </lineage>
</organism>
<reference evidence="2 3" key="1">
    <citation type="submission" date="2024-09" db="EMBL/GenBank/DDBJ databases">
        <title>The Natural Products Discovery Center: Release of the First 8490 Sequenced Strains for Exploring Actinobacteria Biosynthetic Diversity.</title>
        <authorList>
            <person name="Kalkreuter E."/>
            <person name="Kautsar S.A."/>
            <person name="Yang D."/>
            <person name="Bader C.D."/>
            <person name="Teijaro C.N."/>
            <person name="Fluegel L."/>
            <person name="Davis C.M."/>
            <person name="Simpson J.R."/>
            <person name="Lauterbach L."/>
            <person name="Steele A.D."/>
            <person name="Gui C."/>
            <person name="Meng S."/>
            <person name="Li G."/>
            <person name="Viehrig K."/>
            <person name="Ye F."/>
            <person name="Su P."/>
            <person name="Kiefer A.F."/>
            <person name="Nichols A."/>
            <person name="Cepeda A.J."/>
            <person name="Yan W."/>
            <person name="Fan B."/>
            <person name="Jiang Y."/>
            <person name="Adhikari A."/>
            <person name="Zheng C.-J."/>
            <person name="Schuster L."/>
            <person name="Cowan T.M."/>
            <person name="Smanski M.J."/>
            <person name="Chevrette M.G."/>
            <person name="De Carvalho L.P.S."/>
            <person name="Shen B."/>
        </authorList>
    </citation>
    <scope>NUCLEOTIDE SEQUENCE [LARGE SCALE GENOMIC DNA]</scope>
    <source>
        <strain evidence="2 3">NPDC059500</strain>
    </source>
</reference>
<name>A0ABW6H7Y5_9ACTN</name>
<feature type="transmembrane region" description="Helical" evidence="1">
    <location>
        <begin position="175"/>
        <end position="195"/>
    </location>
</feature>
<dbReference type="GO" id="GO:0008233">
    <property type="term" value="F:peptidase activity"/>
    <property type="evidence" value="ECO:0007669"/>
    <property type="project" value="UniProtKB-KW"/>
</dbReference>
<keyword evidence="1" id="KW-0472">Membrane</keyword>
<gene>
    <name evidence="2" type="ORF">ACFW88_19740</name>
</gene>
<keyword evidence="1" id="KW-1133">Transmembrane helix</keyword>
<feature type="transmembrane region" description="Helical" evidence="1">
    <location>
        <begin position="89"/>
        <end position="109"/>
    </location>
</feature>
<evidence type="ECO:0000313" key="2">
    <source>
        <dbReference type="EMBL" id="MFE1752745.1"/>
    </source>
</evidence>
<keyword evidence="2" id="KW-0378">Hydrolase</keyword>
<accession>A0ABW6H7Y5</accession>
<dbReference type="EMBL" id="JBHYTS010000029">
    <property type="protein sequence ID" value="MFE1752745.1"/>
    <property type="molecule type" value="Genomic_DNA"/>
</dbReference>
<protein>
    <submittedName>
        <fullName evidence="2">Protease</fullName>
    </submittedName>
</protein>
<sequence>MTKFLLAVHVLAAIVAVGPVTVAASMFPPAARRALDPPPDGPRAADAVARVATVGLLHRICRVYAVVGVVVPVFGFATAKNMGVLGDAWLIASIVLTALAAAVLVVLVLPRQEAVVRGLLPEGAGDAGAAAAAAAAAAAGDGPAAGATGVTAGVAAAAATVRGAVTVTRRDTVRLAMFTGVFNLLWAAVTVLMIVRPGSTTGA</sequence>
<keyword evidence="2" id="KW-0645">Protease</keyword>
<dbReference type="RefSeq" id="WP_381841837.1">
    <property type="nucleotide sequence ID" value="NZ_JBHYTS010000029.1"/>
</dbReference>
<proteinExistence type="predicted"/>
<feature type="transmembrane region" description="Helical" evidence="1">
    <location>
        <begin position="57"/>
        <end position="77"/>
    </location>
</feature>
<evidence type="ECO:0000256" key="1">
    <source>
        <dbReference type="SAM" id="Phobius"/>
    </source>
</evidence>
<comment type="caution">
    <text evidence="2">The sequence shown here is derived from an EMBL/GenBank/DDBJ whole genome shotgun (WGS) entry which is preliminary data.</text>
</comment>
<evidence type="ECO:0000313" key="3">
    <source>
        <dbReference type="Proteomes" id="UP001599756"/>
    </source>
</evidence>
<keyword evidence="3" id="KW-1185">Reference proteome</keyword>
<dbReference type="GO" id="GO:0006508">
    <property type="term" value="P:proteolysis"/>
    <property type="evidence" value="ECO:0007669"/>
    <property type="project" value="UniProtKB-KW"/>
</dbReference>
<keyword evidence="1" id="KW-0812">Transmembrane</keyword>